<reference evidence="2 3" key="1">
    <citation type="submission" date="2024-05" db="EMBL/GenBank/DDBJ databases">
        <authorList>
            <person name="Wallberg A."/>
        </authorList>
    </citation>
    <scope>NUCLEOTIDE SEQUENCE [LARGE SCALE GENOMIC DNA]</scope>
</reference>
<proteinExistence type="predicted"/>
<organism evidence="2 3">
    <name type="scientific">Meganyctiphanes norvegica</name>
    <name type="common">Northern krill</name>
    <name type="synonym">Thysanopoda norvegica</name>
    <dbReference type="NCBI Taxonomy" id="48144"/>
    <lineage>
        <taxon>Eukaryota</taxon>
        <taxon>Metazoa</taxon>
        <taxon>Ecdysozoa</taxon>
        <taxon>Arthropoda</taxon>
        <taxon>Crustacea</taxon>
        <taxon>Multicrustacea</taxon>
        <taxon>Malacostraca</taxon>
        <taxon>Eumalacostraca</taxon>
        <taxon>Eucarida</taxon>
        <taxon>Euphausiacea</taxon>
        <taxon>Euphausiidae</taxon>
        <taxon>Meganyctiphanes</taxon>
    </lineage>
</organism>
<evidence type="ECO:0000256" key="1">
    <source>
        <dbReference type="SAM" id="MobiDB-lite"/>
    </source>
</evidence>
<dbReference type="AlphaFoldDB" id="A0AAV2SQ22"/>
<sequence length="333" mass="38155">VKCESEELMLFSSDPVKGKEWERILQETIYKHLENRRTLRKESSARKPMRRPALRKLKAWGNEEELQLLRATKHIQIVSEKPKSPKVASSSNKPVTLVKKTSQMTPIKMNSETTPIKKTSGLRDCLTPPKKWFSSFSPSRKNRDNEVKENIDKKRNLENNNRDSNNIVQSYRPRSEAINASIRSRKSNKDSDNIVQSYRPRSEVINATIRSREINPYRPCSGIVNGSIRSNDDHVFVRPKSMVDRVRSEPKRDSRPISAKRASSNIDYCTIRKKVKEDTVGSTGLHSSYRLKNEVERRSLAHRGSYIGGTQPGTRYSGRRHGPSPLTISSKTQ</sequence>
<evidence type="ECO:0000313" key="2">
    <source>
        <dbReference type="EMBL" id="CAL4224989.1"/>
    </source>
</evidence>
<feature type="non-terminal residue" evidence="2">
    <location>
        <position position="1"/>
    </location>
</feature>
<feature type="region of interest" description="Disordered" evidence="1">
    <location>
        <begin position="300"/>
        <end position="333"/>
    </location>
</feature>
<feature type="compositionally biased region" description="Polar residues" evidence="1">
    <location>
        <begin position="87"/>
        <end position="101"/>
    </location>
</feature>
<evidence type="ECO:0000313" key="3">
    <source>
        <dbReference type="Proteomes" id="UP001497623"/>
    </source>
</evidence>
<dbReference type="EMBL" id="CAXKWB010101030">
    <property type="protein sequence ID" value="CAL4224989.1"/>
    <property type="molecule type" value="Genomic_DNA"/>
</dbReference>
<name>A0AAV2SQ22_MEGNR</name>
<accession>A0AAV2SQ22</accession>
<keyword evidence="3" id="KW-1185">Reference proteome</keyword>
<evidence type="ECO:0008006" key="4">
    <source>
        <dbReference type="Google" id="ProtNLM"/>
    </source>
</evidence>
<feature type="compositionally biased region" description="Basic and acidic residues" evidence="1">
    <location>
        <begin position="141"/>
        <end position="161"/>
    </location>
</feature>
<gene>
    <name evidence="2" type="ORF">MNOR_LOCUS39353</name>
</gene>
<comment type="caution">
    <text evidence="2">The sequence shown here is derived from an EMBL/GenBank/DDBJ whole genome shotgun (WGS) entry which is preliminary data.</text>
</comment>
<feature type="region of interest" description="Disordered" evidence="1">
    <location>
        <begin position="129"/>
        <end position="197"/>
    </location>
</feature>
<feature type="compositionally biased region" description="Low complexity" evidence="1">
    <location>
        <begin position="129"/>
        <end position="139"/>
    </location>
</feature>
<feature type="region of interest" description="Disordered" evidence="1">
    <location>
        <begin position="80"/>
        <end position="101"/>
    </location>
</feature>
<protein>
    <recommendedName>
        <fullName evidence="4">PH domain-containing protein</fullName>
    </recommendedName>
</protein>
<dbReference type="Proteomes" id="UP001497623">
    <property type="component" value="Unassembled WGS sequence"/>
</dbReference>